<name>A0ABV7WUM9_9GAMM</name>
<dbReference type="PANTHER" id="PTHR47529:SF1">
    <property type="entry name" value="PERIPLASMIC CHAPERONE PPID"/>
    <property type="match status" value="1"/>
</dbReference>
<protein>
    <recommendedName>
        <fullName evidence="9">Periplasmic chaperone PpiD</fullName>
    </recommendedName>
    <alternativeName>
        <fullName evidence="10">Periplasmic folding chaperone</fullName>
    </alternativeName>
</protein>
<evidence type="ECO:0000313" key="14">
    <source>
        <dbReference type="Proteomes" id="UP001595710"/>
    </source>
</evidence>
<evidence type="ECO:0000256" key="7">
    <source>
        <dbReference type="ARBA" id="ARBA00023186"/>
    </source>
</evidence>
<dbReference type="Proteomes" id="UP001595710">
    <property type="component" value="Unassembled WGS sequence"/>
</dbReference>
<evidence type="ECO:0000256" key="4">
    <source>
        <dbReference type="ARBA" id="ARBA00022692"/>
    </source>
</evidence>
<dbReference type="EMBL" id="JBHRYN010000013">
    <property type="protein sequence ID" value="MFC3702584.1"/>
    <property type="molecule type" value="Genomic_DNA"/>
</dbReference>
<gene>
    <name evidence="13" type="ORF">ACFOND_13145</name>
</gene>
<organism evidence="13 14">
    <name type="scientific">Reinekea marina</name>
    <dbReference type="NCBI Taxonomy" id="1310421"/>
    <lineage>
        <taxon>Bacteria</taxon>
        <taxon>Pseudomonadati</taxon>
        <taxon>Pseudomonadota</taxon>
        <taxon>Gammaproteobacteria</taxon>
        <taxon>Oceanospirillales</taxon>
        <taxon>Saccharospirillaceae</taxon>
        <taxon>Reinekea</taxon>
    </lineage>
</organism>
<keyword evidence="2" id="KW-1003">Cell membrane</keyword>
<dbReference type="Pfam" id="PF00639">
    <property type="entry name" value="Rotamase"/>
    <property type="match status" value="1"/>
</dbReference>
<dbReference type="Gene3D" id="3.10.50.40">
    <property type="match status" value="1"/>
</dbReference>
<evidence type="ECO:0000256" key="3">
    <source>
        <dbReference type="ARBA" id="ARBA00022519"/>
    </source>
</evidence>
<dbReference type="SUPFAM" id="SSF109998">
    <property type="entry name" value="Triger factor/SurA peptide-binding domain-like"/>
    <property type="match status" value="1"/>
</dbReference>
<keyword evidence="5" id="KW-1133">Transmembrane helix</keyword>
<keyword evidence="11" id="KW-0697">Rotamase</keyword>
<dbReference type="RefSeq" id="WP_290281972.1">
    <property type="nucleotide sequence ID" value="NZ_JAUFQI010000001.1"/>
</dbReference>
<evidence type="ECO:0000256" key="2">
    <source>
        <dbReference type="ARBA" id="ARBA00022475"/>
    </source>
</evidence>
<keyword evidence="6" id="KW-0472">Membrane</keyword>
<dbReference type="InterPro" id="IPR046357">
    <property type="entry name" value="PPIase_dom_sf"/>
</dbReference>
<keyword evidence="3" id="KW-0997">Cell inner membrane</keyword>
<comment type="subcellular location">
    <subcellularLocation>
        <location evidence="1">Cell inner membrane</location>
        <topology evidence="1">Single-pass type II membrane protein</topology>
        <orientation evidence="1">Periplasmic side</orientation>
    </subcellularLocation>
</comment>
<dbReference type="InterPro" id="IPR027304">
    <property type="entry name" value="Trigger_fact/SurA_dom_sf"/>
</dbReference>
<dbReference type="Pfam" id="PF13624">
    <property type="entry name" value="SurA_N_3"/>
    <property type="match status" value="1"/>
</dbReference>
<dbReference type="Gene3D" id="1.10.4030.10">
    <property type="entry name" value="Porin chaperone SurA, peptide-binding domain"/>
    <property type="match status" value="1"/>
</dbReference>
<keyword evidence="4" id="KW-0812">Transmembrane</keyword>
<comment type="caution">
    <text evidence="13">The sequence shown here is derived from an EMBL/GenBank/DDBJ whole genome shotgun (WGS) entry which is preliminary data.</text>
</comment>
<evidence type="ECO:0000313" key="13">
    <source>
        <dbReference type="EMBL" id="MFC3702584.1"/>
    </source>
</evidence>
<dbReference type="SUPFAM" id="SSF54534">
    <property type="entry name" value="FKBP-like"/>
    <property type="match status" value="1"/>
</dbReference>
<evidence type="ECO:0000256" key="8">
    <source>
        <dbReference type="ARBA" id="ARBA00038408"/>
    </source>
</evidence>
<dbReference type="PROSITE" id="PS50198">
    <property type="entry name" value="PPIC_PPIASE_2"/>
    <property type="match status" value="1"/>
</dbReference>
<keyword evidence="14" id="KW-1185">Reference proteome</keyword>
<evidence type="ECO:0000259" key="12">
    <source>
        <dbReference type="PROSITE" id="PS50198"/>
    </source>
</evidence>
<proteinExistence type="inferred from homology"/>
<keyword evidence="11" id="KW-0413">Isomerase</keyword>
<sequence>MLDTFRNSAKGTPGKIIVGLVVITFVLFGAESIMSIAGNSSPATVNGQDISEAEYQIMLNTRQQELAQQYGAEAAAQLSNSPFLRNQVVSNLVNQEIQSQLASNMGFEISEQQILESLGSVEAFQVNGVFDQNTYLRVLSSSGYTHQTFIAREQKSNALSQFQAGVFGSAFNIEESALQLAKLDKQMRDVAYKTFVAADFESDVELTDEEIQTFYDENSNLFMSEEKVKLKYVVLSKESIAEQAIVTDEDLQSAYESYVASVSSSSEREISHILFAEKEDNQAAAQSALDRLNEGEDFSAMAKELSDDPGSAEFGGSLGVLVDGVFVAEFNEAASALTEAGQLSGLVETQYGTHIIRLDSIKSEQAKPFAEMKADLEADVRDRKARDELILLESQLADEAYANDNIEDVASAFFVDVQNTDWLTRSTVNPLMSESAFQAIAFSDQVTVDGVISDVATLANGDLVVVQKSDYVAEQVEPLESVKETIVAQLTAEKSVELMAAAAESAASEGADISAWTLANGIDRNQSDLPVDVVETAFSLPKPETISFGSAVQGNEAYAVAVTNVIDGEVTEADIASAASWLEQASSNSQYQVVFNAARAAADIKVRQ</sequence>
<feature type="domain" description="PpiC" evidence="12">
    <location>
        <begin position="265"/>
        <end position="360"/>
    </location>
</feature>
<dbReference type="InterPro" id="IPR000297">
    <property type="entry name" value="PPIase_PpiC"/>
</dbReference>
<evidence type="ECO:0000256" key="6">
    <source>
        <dbReference type="ARBA" id="ARBA00023136"/>
    </source>
</evidence>
<dbReference type="InterPro" id="IPR052029">
    <property type="entry name" value="PpiD_chaperone"/>
</dbReference>
<comment type="similarity">
    <text evidence="8">Belongs to the PpiD chaperone family.</text>
</comment>
<dbReference type="PANTHER" id="PTHR47529">
    <property type="entry name" value="PEPTIDYL-PROLYL CIS-TRANS ISOMERASE D"/>
    <property type="match status" value="1"/>
</dbReference>
<evidence type="ECO:0000256" key="10">
    <source>
        <dbReference type="ARBA" id="ARBA00042775"/>
    </source>
</evidence>
<reference evidence="14" key="1">
    <citation type="journal article" date="2019" name="Int. J. Syst. Evol. Microbiol.">
        <title>The Global Catalogue of Microorganisms (GCM) 10K type strain sequencing project: providing services to taxonomists for standard genome sequencing and annotation.</title>
        <authorList>
            <consortium name="The Broad Institute Genomics Platform"/>
            <consortium name="The Broad Institute Genome Sequencing Center for Infectious Disease"/>
            <person name="Wu L."/>
            <person name="Ma J."/>
        </authorList>
    </citation>
    <scope>NUCLEOTIDE SEQUENCE [LARGE SCALE GENOMIC DNA]</scope>
    <source>
        <strain evidence="14">CECT 8288</strain>
    </source>
</reference>
<evidence type="ECO:0000256" key="1">
    <source>
        <dbReference type="ARBA" id="ARBA00004382"/>
    </source>
</evidence>
<keyword evidence="7" id="KW-0143">Chaperone</keyword>
<accession>A0ABV7WUM9</accession>
<evidence type="ECO:0000256" key="11">
    <source>
        <dbReference type="PROSITE-ProRule" id="PRU00278"/>
    </source>
</evidence>
<evidence type="ECO:0000256" key="5">
    <source>
        <dbReference type="ARBA" id="ARBA00022989"/>
    </source>
</evidence>
<evidence type="ECO:0000256" key="9">
    <source>
        <dbReference type="ARBA" id="ARBA00040743"/>
    </source>
</evidence>